<name>A0A382EMP4_9ZZZZ</name>
<reference evidence="2" key="1">
    <citation type="submission" date="2018-05" db="EMBL/GenBank/DDBJ databases">
        <authorList>
            <person name="Lanie J.A."/>
            <person name="Ng W.-L."/>
            <person name="Kazmierczak K.M."/>
            <person name="Andrzejewski T.M."/>
            <person name="Davidsen T.M."/>
            <person name="Wayne K.J."/>
            <person name="Tettelin H."/>
            <person name="Glass J.I."/>
            <person name="Rusch D."/>
            <person name="Podicherti R."/>
            <person name="Tsui H.-C.T."/>
            <person name="Winkler M.E."/>
        </authorList>
    </citation>
    <scope>NUCLEOTIDE SEQUENCE</scope>
</reference>
<proteinExistence type="predicted"/>
<dbReference type="EMBL" id="UINC01044980">
    <property type="protein sequence ID" value="SVB51157.1"/>
    <property type="molecule type" value="Genomic_DNA"/>
</dbReference>
<dbReference type="SUPFAM" id="SSF160443">
    <property type="entry name" value="SMR domain-like"/>
    <property type="match status" value="1"/>
</dbReference>
<dbReference type="InterPro" id="IPR002625">
    <property type="entry name" value="Smr_dom"/>
</dbReference>
<dbReference type="Gene3D" id="3.30.1370.110">
    <property type="match status" value="1"/>
</dbReference>
<protein>
    <recommendedName>
        <fullName evidence="1">Smr domain-containing protein</fullName>
    </recommendedName>
</protein>
<dbReference type="Pfam" id="PF01713">
    <property type="entry name" value="Smr"/>
    <property type="match status" value="1"/>
</dbReference>
<evidence type="ECO:0000313" key="2">
    <source>
        <dbReference type="EMBL" id="SVB51157.1"/>
    </source>
</evidence>
<dbReference type="InterPro" id="IPR036063">
    <property type="entry name" value="Smr_dom_sf"/>
</dbReference>
<evidence type="ECO:0000259" key="1">
    <source>
        <dbReference type="PROSITE" id="PS50828"/>
    </source>
</evidence>
<sequence length="110" mass="12362">MSERFKIMDIGHRGLPLDDALTELETAVSDCIFHGKVRAIKVIHGHGSGALKRGVREWCKNQTGRFQAVIYGENYDLFDVDSAGMRADCGLPTDSDLDRKNGAVTYIWFW</sequence>
<dbReference type="PROSITE" id="PS50828">
    <property type="entry name" value="SMR"/>
    <property type="match status" value="1"/>
</dbReference>
<dbReference type="AlphaFoldDB" id="A0A382EMP4"/>
<accession>A0A382EMP4</accession>
<gene>
    <name evidence="2" type="ORF">METZ01_LOCUS204011</name>
</gene>
<organism evidence="2">
    <name type="scientific">marine metagenome</name>
    <dbReference type="NCBI Taxonomy" id="408172"/>
    <lineage>
        <taxon>unclassified sequences</taxon>
        <taxon>metagenomes</taxon>
        <taxon>ecological metagenomes</taxon>
    </lineage>
</organism>
<feature type="domain" description="Smr" evidence="1">
    <location>
        <begin position="13"/>
        <end position="60"/>
    </location>
</feature>